<evidence type="ECO:0000313" key="2">
    <source>
        <dbReference type="EMBL" id="PWK37200.1"/>
    </source>
</evidence>
<keyword evidence="2" id="KW-0378">Hydrolase</keyword>
<dbReference type="PANTHER" id="PTHR35563:SF2">
    <property type="entry name" value="BARREL METAL-DEPENDENT HYDROLASE, PUTATIVE (AFU_ORTHOLOGUE AFUA_1G16240)-RELATED"/>
    <property type="match status" value="1"/>
</dbReference>
<dbReference type="AlphaFoldDB" id="A0A316FHT8"/>
<evidence type="ECO:0000313" key="3">
    <source>
        <dbReference type="Proteomes" id="UP000245754"/>
    </source>
</evidence>
<feature type="domain" description="Amidohydrolase-related" evidence="1">
    <location>
        <begin position="12"/>
        <end position="278"/>
    </location>
</feature>
<proteinExistence type="predicted"/>
<reference evidence="2 3" key="1">
    <citation type="submission" date="2018-05" db="EMBL/GenBank/DDBJ databases">
        <title>Genomic Encyclopedia of Type Strains, Phase IV (KMG-V): Genome sequencing to study the core and pangenomes of soil and plant-associated prokaryotes.</title>
        <authorList>
            <person name="Whitman W."/>
        </authorList>
    </citation>
    <scope>NUCLEOTIDE SEQUENCE [LARGE SCALE GENOMIC DNA]</scope>
    <source>
        <strain evidence="2 3">SLV-132</strain>
    </source>
</reference>
<dbReference type="EMBL" id="QGGT01000001">
    <property type="protein sequence ID" value="PWK37200.1"/>
    <property type="molecule type" value="Genomic_DNA"/>
</dbReference>
<sequence length="280" mass="29743">MTGPVLSFAGAWDCHTHIYHSRYPVAPGATLRPADATTDDYLRVQRVLGTSCVVVVTPSTYGTDNSSTVDAIAAYGDGARGVAVVGADVPDAELARLHAAGVRGIRFNLTLPAPVSLDDLPALAARIAGHGWHVQLNLPPEWLPDAAGMLSALPVPMVFDHYGHLPIGQRAGEHAYRVIADLVSAGKAWVKLSGPYIESLEGAPHYGDMQPLAARYLQLAPERMVWGSDWPHPTVRARGGEAVDDASVLQTFLAWCCSACSADTAYRVLVGNPQALYGNT</sequence>
<accession>A0A316FHT8</accession>
<comment type="caution">
    <text evidence="2">The sequence shown here is derived from an EMBL/GenBank/DDBJ whole genome shotgun (WGS) entry which is preliminary data.</text>
</comment>
<dbReference type="InterPro" id="IPR006680">
    <property type="entry name" value="Amidohydro-rel"/>
</dbReference>
<gene>
    <name evidence="2" type="ORF">C7419_1011082</name>
</gene>
<dbReference type="SUPFAM" id="SSF51556">
    <property type="entry name" value="Metallo-dependent hydrolases"/>
    <property type="match status" value="1"/>
</dbReference>
<dbReference type="InterPro" id="IPR052358">
    <property type="entry name" value="Aro_Compnd_Degr_Hydrolases"/>
</dbReference>
<dbReference type="Proteomes" id="UP000245754">
    <property type="component" value="Unassembled WGS sequence"/>
</dbReference>
<keyword evidence="3" id="KW-1185">Reference proteome</keyword>
<dbReference type="RefSeq" id="WP_109580951.1">
    <property type="nucleotide sequence ID" value="NZ_QGGT01000001.1"/>
</dbReference>
<evidence type="ECO:0000259" key="1">
    <source>
        <dbReference type="Pfam" id="PF04909"/>
    </source>
</evidence>
<organism evidence="2 3">
    <name type="scientific">Cupriavidus plantarum</name>
    <dbReference type="NCBI Taxonomy" id="942865"/>
    <lineage>
        <taxon>Bacteria</taxon>
        <taxon>Pseudomonadati</taxon>
        <taxon>Pseudomonadota</taxon>
        <taxon>Betaproteobacteria</taxon>
        <taxon>Burkholderiales</taxon>
        <taxon>Burkholderiaceae</taxon>
        <taxon>Cupriavidus</taxon>
    </lineage>
</organism>
<dbReference type="PANTHER" id="PTHR35563">
    <property type="entry name" value="BARREL METAL-DEPENDENT HYDROLASE, PUTATIVE (AFU_ORTHOLOGUE AFUA_1G16240)-RELATED"/>
    <property type="match status" value="1"/>
</dbReference>
<dbReference type="Pfam" id="PF04909">
    <property type="entry name" value="Amidohydro_2"/>
    <property type="match status" value="1"/>
</dbReference>
<dbReference type="Gene3D" id="3.20.20.140">
    <property type="entry name" value="Metal-dependent hydrolases"/>
    <property type="match status" value="1"/>
</dbReference>
<dbReference type="InterPro" id="IPR032466">
    <property type="entry name" value="Metal_Hydrolase"/>
</dbReference>
<name>A0A316FHT8_9BURK</name>
<dbReference type="GO" id="GO:0016787">
    <property type="term" value="F:hydrolase activity"/>
    <property type="evidence" value="ECO:0007669"/>
    <property type="project" value="UniProtKB-KW"/>
</dbReference>
<protein>
    <submittedName>
        <fullName evidence="2">Putative TIM-barrel fold metal-dependent hydrolase</fullName>
    </submittedName>
</protein>